<proteinExistence type="predicted"/>
<dbReference type="RefSeq" id="WP_112378720.1">
    <property type="nucleotide sequence ID" value="NZ_CP030104.1"/>
</dbReference>
<dbReference type="PANTHER" id="PTHR46825:SF9">
    <property type="entry name" value="BETA-LACTAMASE-RELATED DOMAIN-CONTAINING PROTEIN"/>
    <property type="match status" value="1"/>
</dbReference>
<dbReference type="KEGG" id="spon:HME9304_02328"/>
<reference evidence="2 3" key="1">
    <citation type="submission" date="2018-06" db="EMBL/GenBank/DDBJ databases">
        <title>Spongiibacterium sp. HME9304 Genome sequencing and assembly.</title>
        <authorList>
            <person name="Kang H."/>
            <person name="Kim H."/>
            <person name="Joh K."/>
        </authorList>
    </citation>
    <scope>NUCLEOTIDE SEQUENCE [LARGE SCALE GENOMIC DNA]</scope>
    <source>
        <strain evidence="2 3">HME9304</strain>
    </source>
</reference>
<dbReference type="GO" id="GO:0009002">
    <property type="term" value="F:serine-type D-Ala-D-Ala carboxypeptidase activity"/>
    <property type="evidence" value="ECO:0007669"/>
    <property type="project" value="UniProtKB-EC"/>
</dbReference>
<dbReference type="OrthoDB" id="9793489at2"/>
<dbReference type="InterPro" id="IPR050491">
    <property type="entry name" value="AmpC-like"/>
</dbReference>
<evidence type="ECO:0000259" key="1">
    <source>
        <dbReference type="Pfam" id="PF00144"/>
    </source>
</evidence>
<dbReference type="AlphaFoldDB" id="A0A2Z4LTR7"/>
<dbReference type="EC" id="3.4.16.4" evidence="2"/>
<feature type="domain" description="Beta-lactamase-related" evidence="1">
    <location>
        <begin position="40"/>
        <end position="353"/>
    </location>
</feature>
<dbReference type="Gene3D" id="3.40.710.10">
    <property type="entry name" value="DD-peptidase/beta-lactamase superfamily"/>
    <property type="match status" value="1"/>
</dbReference>
<keyword evidence="3" id="KW-1185">Reference proteome</keyword>
<keyword evidence="2" id="KW-0121">Carboxypeptidase</keyword>
<dbReference type="SUPFAM" id="SSF56601">
    <property type="entry name" value="beta-lactamase/transpeptidase-like"/>
    <property type="match status" value="1"/>
</dbReference>
<dbReference type="Proteomes" id="UP000248536">
    <property type="component" value="Chromosome"/>
</dbReference>
<dbReference type="InterPro" id="IPR012338">
    <property type="entry name" value="Beta-lactam/transpept-like"/>
</dbReference>
<dbReference type="EMBL" id="CP030104">
    <property type="protein sequence ID" value="AWX45315.1"/>
    <property type="molecule type" value="Genomic_DNA"/>
</dbReference>
<organism evidence="2 3">
    <name type="scientific">Flagellimonas maritima</name>
    <dbReference type="NCBI Taxonomy" id="1383885"/>
    <lineage>
        <taxon>Bacteria</taxon>
        <taxon>Pseudomonadati</taxon>
        <taxon>Bacteroidota</taxon>
        <taxon>Flavobacteriia</taxon>
        <taxon>Flavobacteriales</taxon>
        <taxon>Flavobacteriaceae</taxon>
        <taxon>Flagellimonas</taxon>
    </lineage>
</organism>
<dbReference type="InterPro" id="IPR001466">
    <property type="entry name" value="Beta-lactam-related"/>
</dbReference>
<evidence type="ECO:0000313" key="2">
    <source>
        <dbReference type="EMBL" id="AWX45315.1"/>
    </source>
</evidence>
<evidence type="ECO:0000313" key="3">
    <source>
        <dbReference type="Proteomes" id="UP000248536"/>
    </source>
</evidence>
<sequence>MKAPKILFILFFLFIFPFAQSQLSEKEEKQINSIFAEWNKTNEPGMAAGLLYGEQIQYLKGFGTANLQTKKAIDPRTKFQIDHLSRQFTILSVLLLEEMGKLSLDDPIQKYIPELPSYQHKLTIQHLVNHSSGLNDYDILKLLLGKEENNIFTHEDAMHLISTQNTLNFIPGTQFSYLTSKTETTLLAEIIAKASGESLAVFASKNIFTPLQMTNTIFLEDYNNILQNVAYSYQSENEIFKKKILNLSNIGPTNLYTSAEDLLLWYKKLTQVLDKTSTLDNLIKELDRPVRLNDGSTYNSSWGQMTLGRSFYHLERGLPTYWQYGRVGGYGTNVFRFPQQNLTSFVMGNNDSYNGMPAMMMAVHFLEDKFPQPREVDLTKIKSRKITTSELKKYEGYYWNAERALARRFFIEADTLRYSRPEQDIGLATVPLDKQNSFQLKVESDDIIVFTFSEENGEVVYDIKSGIGTPYRYKKYNPIKYSLNELKQFTGNFYIKALNCVYSFNIEKDSLTLHGPGNQIVSFFPVTKDIFRSNAIQFGSVTFKRNSEEKIIGFQIDTDGIQKLFLTKIID</sequence>
<accession>A0A2Z4LTR7</accession>
<dbReference type="PANTHER" id="PTHR46825">
    <property type="entry name" value="D-ALANYL-D-ALANINE-CARBOXYPEPTIDASE/ENDOPEPTIDASE AMPH"/>
    <property type="match status" value="1"/>
</dbReference>
<gene>
    <name evidence="2" type="ORF">HME9304_02328</name>
</gene>
<keyword evidence="2" id="KW-0378">Hydrolase</keyword>
<dbReference type="Pfam" id="PF00144">
    <property type="entry name" value="Beta-lactamase"/>
    <property type="match status" value="1"/>
</dbReference>
<name>A0A2Z4LTR7_9FLAO</name>
<protein>
    <submittedName>
        <fullName evidence="2">Serine-type D-Ala-D-Ala carboxypeptidase</fullName>
        <ecNumber evidence="2">3.4.16.4</ecNumber>
    </submittedName>
</protein>
<keyword evidence="2" id="KW-0645">Protease</keyword>